<name>A0A953HP00_9BACT</name>
<dbReference type="PROSITE" id="PS51007">
    <property type="entry name" value="CYTC"/>
    <property type="match status" value="1"/>
</dbReference>
<dbReference type="PANTHER" id="PTHR30600:SF9">
    <property type="entry name" value="BLR7738 PROTEIN"/>
    <property type="match status" value="1"/>
</dbReference>
<accession>A0A953HP00</accession>
<dbReference type="RefSeq" id="WP_222580143.1">
    <property type="nucleotide sequence ID" value="NZ_JAHVHU010000009.1"/>
</dbReference>
<keyword evidence="3 4" id="KW-0408">Iron</keyword>
<dbReference type="GO" id="GO:0009055">
    <property type="term" value="F:electron transfer activity"/>
    <property type="evidence" value="ECO:0007669"/>
    <property type="project" value="InterPro"/>
</dbReference>
<dbReference type="Gene3D" id="1.10.760.10">
    <property type="entry name" value="Cytochrome c-like domain"/>
    <property type="match status" value="1"/>
</dbReference>
<keyword evidence="6" id="KW-0732">Signal</keyword>
<reference evidence="8" key="1">
    <citation type="submission" date="2021-06" db="EMBL/GenBank/DDBJ databases">
        <title>44 bacteria genomes isolated from Dapeng, Shenzhen.</title>
        <authorList>
            <person name="Zheng W."/>
            <person name="Yu S."/>
            <person name="Huang Y."/>
        </authorList>
    </citation>
    <scope>NUCLEOTIDE SEQUENCE</scope>
    <source>
        <strain evidence="8">DP5N28-2</strain>
    </source>
</reference>
<evidence type="ECO:0000256" key="3">
    <source>
        <dbReference type="ARBA" id="ARBA00023004"/>
    </source>
</evidence>
<evidence type="ECO:0000256" key="6">
    <source>
        <dbReference type="SAM" id="SignalP"/>
    </source>
</evidence>
<feature type="chain" id="PRO_5036992613" evidence="6">
    <location>
        <begin position="26"/>
        <end position="426"/>
    </location>
</feature>
<dbReference type="GO" id="GO:0020037">
    <property type="term" value="F:heme binding"/>
    <property type="evidence" value="ECO:0007669"/>
    <property type="project" value="InterPro"/>
</dbReference>
<feature type="compositionally biased region" description="Pro residues" evidence="5">
    <location>
        <begin position="29"/>
        <end position="39"/>
    </location>
</feature>
<dbReference type="GO" id="GO:0046872">
    <property type="term" value="F:metal ion binding"/>
    <property type="evidence" value="ECO:0007669"/>
    <property type="project" value="UniProtKB-KW"/>
</dbReference>
<dbReference type="GO" id="GO:0004130">
    <property type="term" value="F:cytochrome-c peroxidase activity"/>
    <property type="evidence" value="ECO:0007669"/>
    <property type="project" value="TreeGrafter"/>
</dbReference>
<feature type="signal peptide" evidence="6">
    <location>
        <begin position="1"/>
        <end position="25"/>
    </location>
</feature>
<sequence>MLNKTMMTNMLLTILTALVLFSCSKDDPGTPPPEPPTPPGEGDLDLPPLDPQLVAEGKDIFRYDTFGDETFWTDVLQMNKVVETAVSPATALSVGLKVDAEALPAPVVEAIQNGEVDLNDPQTTLVLLQLNAVVGVQGQVSENSDGSLSLDRMGVTCALCHSTVDDSFAAGIGKRLDGWANRDLDPGLIISLSPALDQETKDVYASWGPGIYDPRFNHDGLNNPVVIPPAYGLYGLPKAIFTGDGDIEHEPVGPVAYWNRYVAVTQMHGHGYFLDDRIDWEVDYREDDDLVTDKLPALQAYQFSISAPAPPAGSFDGAAAVRGKALFSGKAQCASCHSGPLFTDVVDGGKLHPPSASVALDKDYVKRSATKQWRVSPLKGIWQHPPYFHDGSAATLEDVVSRYNQEHNLNLSASEQADLTEYLKSL</sequence>
<evidence type="ECO:0000313" key="8">
    <source>
        <dbReference type="EMBL" id="MBY5958609.1"/>
    </source>
</evidence>
<proteinExistence type="predicted"/>
<dbReference type="Pfam" id="PF00034">
    <property type="entry name" value="Cytochrom_C"/>
    <property type="match status" value="1"/>
</dbReference>
<dbReference type="SUPFAM" id="SSF46626">
    <property type="entry name" value="Cytochrome c"/>
    <property type="match status" value="1"/>
</dbReference>
<dbReference type="AlphaFoldDB" id="A0A953HP00"/>
<dbReference type="Proteomes" id="UP000753961">
    <property type="component" value="Unassembled WGS sequence"/>
</dbReference>
<evidence type="ECO:0000259" key="7">
    <source>
        <dbReference type="PROSITE" id="PS51007"/>
    </source>
</evidence>
<gene>
    <name evidence="8" type="ORF">KUV50_10725</name>
</gene>
<comment type="caution">
    <text evidence="8">The sequence shown here is derived from an EMBL/GenBank/DDBJ whole genome shotgun (WGS) entry which is preliminary data.</text>
</comment>
<organism evidence="8 9">
    <name type="scientific">Membranihabitans marinus</name>
    <dbReference type="NCBI Taxonomy" id="1227546"/>
    <lineage>
        <taxon>Bacteria</taxon>
        <taxon>Pseudomonadati</taxon>
        <taxon>Bacteroidota</taxon>
        <taxon>Saprospiria</taxon>
        <taxon>Saprospirales</taxon>
        <taxon>Saprospiraceae</taxon>
        <taxon>Membranihabitans</taxon>
    </lineage>
</organism>
<feature type="domain" description="Cytochrome c" evidence="7">
    <location>
        <begin position="318"/>
        <end position="426"/>
    </location>
</feature>
<keyword evidence="2 4" id="KW-0479">Metal-binding</keyword>
<evidence type="ECO:0000256" key="2">
    <source>
        <dbReference type="ARBA" id="ARBA00022723"/>
    </source>
</evidence>
<feature type="region of interest" description="Disordered" evidence="5">
    <location>
        <begin position="25"/>
        <end position="49"/>
    </location>
</feature>
<evidence type="ECO:0000313" key="9">
    <source>
        <dbReference type="Proteomes" id="UP000753961"/>
    </source>
</evidence>
<keyword evidence="9" id="KW-1185">Reference proteome</keyword>
<dbReference type="PANTHER" id="PTHR30600">
    <property type="entry name" value="CYTOCHROME C PEROXIDASE-RELATED"/>
    <property type="match status" value="1"/>
</dbReference>
<evidence type="ECO:0000256" key="1">
    <source>
        <dbReference type="ARBA" id="ARBA00022617"/>
    </source>
</evidence>
<dbReference type="InterPro" id="IPR009056">
    <property type="entry name" value="Cyt_c-like_dom"/>
</dbReference>
<dbReference type="InterPro" id="IPR036909">
    <property type="entry name" value="Cyt_c-like_dom_sf"/>
</dbReference>
<dbReference type="PROSITE" id="PS51257">
    <property type="entry name" value="PROKAR_LIPOPROTEIN"/>
    <property type="match status" value="1"/>
</dbReference>
<keyword evidence="1 4" id="KW-0349">Heme</keyword>
<evidence type="ECO:0000256" key="5">
    <source>
        <dbReference type="SAM" id="MobiDB-lite"/>
    </source>
</evidence>
<dbReference type="EMBL" id="JAHVHU010000009">
    <property type="protein sequence ID" value="MBY5958609.1"/>
    <property type="molecule type" value="Genomic_DNA"/>
</dbReference>
<dbReference type="InterPro" id="IPR051395">
    <property type="entry name" value="Cytochrome_c_Peroxidase/MauG"/>
</dbReference>
<evidence type="ECO:0000256" key="4">
    <source>
        <dbReference type="PROSITE-ProRule" id="PRU00433"/>
    </source>
</evidence>
<protein>
    <submittedName>
        <fullName evidence="8">C-type cytochrome</fullName>
    </submittedName>
</protein>